<reference evidence="2 3" key="1">
    <citation type="submission" date="2019-05" db="EMBL/GenBank/DDBJ databases">
        <title>Another draft genome of Portunus trituberculatus and its Hox gene families provides insights of decapod evolution.</title>
        <authorList>
            <person name="Jeong J.-H."/>
            <person name="Song I."/>
            <person name="Kim S."/>
            <person name="Choi T."/>
            <person name="Kim D."/>
            <person name="Ryu S."/>
            <person name="Kim W."/>
        </authorList>
    </citation>
    <scope>NUCLEOTIDE SEQUENCE [LARGE SCALE GENOMIC DNA]</scope>
    <source>
        <tissue evidence="2">Muscle</tissue>
    </source>
</reference>
<gene>
    <name evidence="2" type="ORF">E2C01_070287</name>
</gene>
<evidence type="ECO:0000313" key="3">
    <source>
        <dbReference type="Proteomes" id="UP000324222"/>
    </source>
</evidence>
<dbReference type="AlphaFoldDB" id="A0A5B7I1V6"/>
<organism evidence="2 3">
    <name type="scientific">Portunus trituberculatus</name>
    <name type="common">Swimming crab</name>
    <name type="synonym">Neptunus trituberculatus</name>
    <dbReference type="NCBI Taxonomy" id="210409"/>
    <lineage>
        <taxon>Eukaryota</taxon>
        <taxon>Metazoa</taxon>
        <taxon>Ecdysozoa</taxon>
        <taxon>Arthropoda</taxon>
        <taxon>Crustacea</taxon>
        <taxon>Multicrustacea</taxon>
        <taxon>Malacostraca</taxon>
        <taxon>Eumalacostraca</taxon>
        <taxon>Eucarida</taxon>
        <taxon>Decapoda</taxon>
        <taxon>Pleocyemata</taxon>
        <taxon>Brachyura</taxon>
        <taxon>Eubrachyura</taxon>
        <taxon>Portunoidea</taxon>
        <taxon>Portunidae</taxon>
        <taxon>Portuninae</taxon>
        <taxon>Portunus</taxon>
    </lineage>
</organism>
<name>A0A5B7I1V6_PORTR</name>
<evidence type="ECO:0000313" key="2">
    <source>
        <dbReference type="EMBL" id="MPC75889.1"/>
    </source>
</evidence>
<protein>
    <submittedName>
        <fullName evidence="2">Uncharacterized protein</fullName>
    </submittedName>
</protein>
<feature type="region of interest" description="Disordered" evidence="1">
    <location>
        <begin position="48"/>
        <end position="72"/>
    </location>
</feature>
<proteinExistence type="predicted"/>
<evidence type="ECO:0000256" key="1">
    <source>
        <dbReference type="SAM" id="MobiDB-lite"/>
    </source>
</evidence>
<dbReference type="EMBL" id="VSRR010042082">
    <property type="protein sequence ID" value="MPC75889.1"/>
    <property type="molecule type" value="Genomic_DNA"/>
</dbReference>
<accession>A0A5B7I1V6</accession>
<sequence>MEEPRREEEEEEEEYRGICSSKDILVALRLMTVTDNDEALAGVAEAAGDAEGGRGGDSKLLVAEGETMKRPW</sequence>
<comment type="caution">
    <text evidence="2">The sequence shown here is derived from an EMBL/GenBank/DDBJ whole genome shotgun (WGS) entry which is preliminary data.</text>
</comment>
<dbReference type="Proteomes" id="UP000324222">
    <property type="component" value="Unassembled WGS sequence"/>
</dbReference>
<keyword evidence="3" id="KW-1185">Reference proteome</keyword>